<dbReference type="Gene3D" id="3.40.30.10">
    <property type="entry name" value="Glutaredoxin"/>
    <property type="match status" value="1"/>
</dbReference>
<sequence length="679" mass="77448">MASGEREQVLADFQACTSLDDIETCIAILDQHDWNLLQAVQSVMSQADSPTVHIPPSGPHSPKPMSEEFFSSGFLSDPVPLRPDFTTIDSAAGFDPGSASGPGLGTSSGTGFGSRGNKRLLHFTVEYRNRNIEIYLDDTETVAQIKDTLSTQLAIDTSCMQLKGWSNRKVHDNSLLRDLHLPKENTLFLLTPDLHLSDPAAGPSSQIDNNRTCELQITCKEGSKYRTMNLKFKGTKRVEEVKQDVFTVSDIQVRDQVWAGWPEGTTDKKTLGSIGLSYPIHCLELTRSNLSSRPRTAEEVAMEIEMSEDEEEDTFHIDYDESELFSQDDQIPSSRKQQSLIDQNVRDEQEALEQFTRVFRERYGETHPVFYVGPLDNALRDALLCPAKERKLLAIYLHHDSSILSNVFCSQILCNEGIVNYMTTNFLTWAWDMTLDVNAARLISMATRHFGSVAANQIRGFKPDHLPVLLVISRSRATNEVMDVVRGDVTVDELMSKLISSHEMFSQQQSRDIVEEAEREAREMIRNEQDQAYQLSLLADKKKMEAKQEEERLQRMLEEKEQQKREEEEKHRQWEEAKKQAIQESLAQKVPDEPPEGCTEVTCTLRIRTPAREMLVRKFYGQNKLRVLKNYIISKGFHLTDYKLLTTFPRRDLSNEDDSQSLEELKLCPQETLILEERT</sequence>
<protein>
    <submittedName>
        <fullName evidence="5">Fas-associated factor 1</fullName>
    </submittedName>
</protein>
<dbReference type="PROSITE" id="PS50053">
    <property type="entry name" value="UBIQUITIN_2"/>
    <property type="match status" value="1"/>
</dbReference>
<dbReference type="SMART" id="SM00166">
    <property type="entry name" value="UBX"/>
    <property type="match status" value="1"/>
</dbReference>
<dbReference type="PROSITE" id="PS50033">
    <property type="entry name" value="UBX"/>
    <property type="match status" value="1"/>
</dbReference>
<dbReference type="InterPro" id="IPR049483">
    <property type="entry name" value="FAF1_2-like_UAS"/>
</dbReference>
<feature type="compositionally biased region" description="Gly residues" evidence="2">
    <location>
        <begin position="100"/>
        <end position="111"/>
    </location>
</feature>
<evidence type="ECO:0000259" key="3">
    <source>
        <dbReference type="PROSITE" id="PS50033"/>
    </source>
</evidence>
<dbReference type="InterPro" id="IPR001012">
    <property type="entry name" value="UBX_dom"/>
</dbReference>
<dbReference type="InterPro" id="IPR044541">
    <property type="entry name" value="FAF1_UBA"/>
</dbReference>
<dbReference type="CDD" id="cd17129">
    <property type="entry name" value="Ubl1_FAF1"/>
    <property type="match status" value="1"/>
</dbReference>
<reference evidence="5" key="1">
    <citation type="submission" date="2024-06" db="EMBL/GenBank/DDBJ databases">
        <authorList>
            <person name="Ran Z. Sr."/>
        </authorList>
    </citation>
    <scope>NUCLEOTIDE SEQUENCE</scope>
</reference>
<dbReference type="Pfam" id="PF14555">
    <property type="entry name" value="UBA_4"/>
    <property type="match status" value="1"/>
</dbReference>
<dbReference type="Pfam" id="PF00789">
    <property type="entry name" value="UBX"/>
    <property type="match status" value="1"/>
</dbReference>
<dbReference type="GO" id="GO:0005634">
    <property type="term" value="C:nucleus"/>
    <property type="evidence" value="ECO:0007669"/>
    <property type="project" value="TreeGrafter"/>
</dbReference>
<dbReference type="InterPro" id="IPR050730">
    <property type="entry name" value="UBX_domain-protein"/>
</dbReference>
<dbReference type="Gene3D" id="1.10.8.10">
    <property type="entry name" value="DNA helicase RuvA subunit, C-terminal domain"/>
    <property type="match status" value="1"/>
</dbReference>
<dbReference type="Gene3D" id="3.10.20.90">
    <property type="entry name" value="Phosphatidylinositol 3-kinase Catalytic Subunit, Chain A, domain 1"/>
    <property type="match status" value="3"/>
</dbReference>
<feature type="domain" description="UBX" evidence="3">
    <location>
        <begin position="598"/>
        <end position="675"/>
    </location>
</feature>
<dbReference type="GO" id="GO:0036503">
    <property type="term" value="P:ERAD pathway"/>
    <property type="evidence" value="ECO:0007669"/>
    <property type="project" value="TreeGrafter"/>
</dbReference>
<dbReference type="InterPro" id="IPR036249">
    <property type="entry name" value="Thioredoxin-like_sf"/>
</dbReference>
<proteinExistence type="evidence at transcript level"/>
<dbReference type="GO" id="GO:0043130">
    <property type="term" value="F:ubiquitin binding"/>
    <property type="evidence" value="ECO:0007669"/>
    <property type="project" value="TreeGrafter"/>
</dbReference>
<organism evidence="5">
    <name type="scientific">Sinonovacula constricta</name>
    <name type="common">Razor clam</name>
    <dbReference type="NCBI Taxonomy" id="98310"/>
    <lineage>
        <taxon>Eukaryota</taxon>
        <taxon>Metazoa</taxon>
        <taxon>Spiralia</taxon>
        <taxon>Lophotrochozoa</taxon>
        <taxon>Mollusca</taxon>
        <taxon>Bivalvia</taxon>
        <taxon>Autobranchia</taxon>
        <taxon>Heteroconchia</taxon>
        <taxon>Euheterodonta</taxon>
        <taxon>Imparidentia</taxon>
        <taxon>Neoheterodontei</taxon>
        <taxon>Cardiida</taxon>
        <taxon>Tellinoidea</taxon>
        <taxon>Solecurtidae</taxon>
        <taxon>Sinonovacula</taxon>
    </lineage>
</organism>
<name>A0AAU7YR01_SINCO</name>
<accession>A0AAU7YR01</accession>
<dbReference type="CDD" id="cd14413">
    <property type="entry name" value="UBA_FAF1"/>
    <property type="match status" value="1"/>
</dbReference>
<dbReference type="SUPFAM" id="SSF52833">
    <property type="entry name" value="Thioredoxin-like"/>
    <property type="match status" value="1"/>
</dbReference>
<dbReference type="AlphaFoldDB" id="A0AAU7YR01"/>
<dbReference type="Pfam" id="PF21021">
    <property type="entry name" value="FAF1"/>
    <property type="match status" value="1"/>
</dbReference>
<dbReference type="PANTHER" id="PTHR23322">
    <property type="entry name" value="FAS-ASSOCIATED PROTEIN"/>
    <property type="match status" value="1"/>
</dbReference>
<evidence type="ECO:0000259" key="4">
    <source>
        <dbReference type="PROSITE" id="PS50053"/>
    </source>
</evidence>
<dbReference type="EMBL" id="PP910437">
    <property type="protein sequence ID" value="XCA85050.1"/>
    <property type="molecule type" value="mRNA"/>
</dbReference>
<dbReference type="InterPro" id="IPR033043">
    <property type="entry name" value="FAF1-like_UBX"/>
</dbReference>
<dbReference type="SUPFAM" id="SSF54236">
    <property type="entry name" value="Ubiquitin-like"/>
    <property type="match status" value="2"/>
</dbReference>
<feature type="coiled-coil region" evidence="1">
    <location>
        <begin position="507"/>
        <end position="584"/>
    </location>
</feature>
<dbReference type="GO" id="GO:0005783">
    <property type="term" value="C:endoplasmic reticulum"/>
    <property type="evidence" value="ECO:0007669"/>
    <property type="project" value="TreeGrafter"/>
</dbReference>
<evidence type="ECO:0000256" key="2">
    <source>
        <dbReference type="SAM" id="MobiDB-lite"/>
    </source>
</evidence>
<dbReference type="SMART" id="SM00594">
    <property type="entry name" value="UAS"/>
    <property type="match status" value="1"/>
</dbReference>
<dbReference type="PANTHER" id="PTHR23322:SF96">
    <property type="entry name" value="FAS-ASSOCIATED FACTOR 1"/>
    <property type="match status" value="1"/>
</dbReference>
<evidence type="ECO:0000313" key="5">
    <source>
        <dbReference type="EMBL" id="XCA85050.1"/>
    </source>
</evidence>
<dbReference type="InterPro" id="IPR029071">
    <property type="entry name" value="Ubiquitin-like_domsf"/>
</dbReference>
<dbReference type="CDD" id="cd01771">
    <property type="entry name" value="UBX_UBXN3A"/>
    <property type="match status" value="1"/>
</dbReference>
<dbReference type="InterPro" id="IPR006577">
    <property type="entry name" value="UAS"/>
</dbReference>
<evidence type="ECO:0000256" key="1">
    <source>
        <dbReference type="SAM" id="Coils"/>
    </source>
</evidence>
<dbReference type="InterPro" id="IPR000626">
    <property type="entry name" value="Ubiquitin-like_dom"/>
</dbReference>
<feature type="domain" description="Ubiquitin-like" evidence="4">
    <location>
        <begin position="121"/>
        <end position="190"/>
    </location>
</feature>
<feature type="region of interest" description="Disordered" evidence="2">
    <location>
        <begin position="90"/>
        <end position="111"/>
    </location>
</feature>
<keyword evidence="1" id="KW-0175">Coiled coil</keyword>